<dbReference type="InterPro" id="IPR001849">
    <property type="entry name" value="PH_domain"/>
</dbReference>
<feature type="compositionally biased region" description="Acidic residues" evidence="4">
    <location>
        <begin position="130"/>
        <end position="140"/>
    </location>
</feature>
<proteinExistence type="predicted"/>
<dbReference type="AlphaFoldDB" id="A0A316VH40"/>
<dbReference type="GeneID" id="37022175"/>
<feature type="compositionally biased region" description="Polar residues" evidence="4">
    <location>
        <begin position="502"/>
        <end position="527"/>
    </location>
</feature>
<keyword evidence="1 3" id="KW-0728">SH3 domain</keyword>
<dbReference type="InParanoid" id="A0A316VH40"/>
<feature type="region of interest" description="Disordered" evidence="4">
    <location>
        <begin position="198"/>
        <end position="428"/>
    </location>
</feature>
<feature type="region of interest" description="Disordered" evidence="4">
    <location>
        <begin position="114"/>
        <end position="142"/>
    </location>
</feature>
<evidence type="ECO:0000256" key="2">
    <source>
        <dbReference type="ARBA" id="ARBA00022553"/>
    </source>
</evidence>
<evidence type="ECO:0008006" key="10">
    <source>
        <dbReference type="Google" id="ProtNLM"/>
    </source>
</evidence>
<evidence type="ECO:0000256" key="3">
    <source>
        <dbReference type="PROSITE-ProRule" id="PRU00192"/>
    </source>
</evidence>
<dbReference type="SMART" id="SM00233">
    <property type="entry name" value="PH"/>
    <property type="match status" value="1"/>
</dbReference>
<dbReference type="InterPro" id="IPR001660">
    <property type="entry name" value="SAM"/>
</dbReference>
<dbReference type="SUPFAM" id="SSF50044">
    <property type="entry name" value="SH3-domain"/>
    <property type="match status" value="1"/>
</dbReference>
<organism evidence="8 9">
    <name type="scientific">Meira miltonrushii</name>
    <dbReference type="NCBI Taxonomy" id="1280837"/>
    <lineage>
        <taxon>Eukaryota</taxon>
        <taxon>Fungi</taxon>
        <taxon>Dikarya</taxon>
        <taxon>Basidiomycota</taxon>
        <taxon>Ustilaginomycotina</taxon>
        <taxon>Exobasidiomycetes</taxon>
        <taxon>Exobasidiales</taxon>
        <taxon>Brachybasidiaceae</taxon>
        <taxon>Meira</taxon>
    </lineage>
</organism>
<feature type="domain" description="SAM" evidence="7">
    <location>
        <begin position="428"/>
        <end position="493"/>
    </location>
</feature>
<dbReference type="InterPro" id="IPR013761">
    <property type="entry name" value="SAM/pointed_sf"/>
</dbReference>
<dbReference type="InterPro" id="IPR036028">
    <property type="entry name" value="SH3-like_dom_sf"/>
</dbReference>
<evidence type="ECO:0000313" key="8">
    <source>
        <dbReference type="EMBL" id="PWN35653.1"/>
    </source>
</evidence>
<dbReference type="GO" id="GO:0055037">
    <property type="term" value="C:recycling endosome"/>
    <property type="evidence" value="ECO:0007669"/>
    <property type="project" value="TreeGrafter"/>
</dbReference>
<dbReference type="SUPFAM" id="SSF47769">
    <property type="entry name" value="SAM/Pointed domain"/>
    <property type="match status" value="1"/>
</dbReference>
<dbReference type="OrthoDB" id="73680at2759"/>
<accession>A0A316VH40</accession>
<dbReference type="SMART" id="SM00326">
    <property type="entry name" value="SH3"/>
    <property type="match status" value="1"/>
</dbReference>
<feature type="compositionally biased region" description="Low complexity" evidence="4">
    <location>
        <begin position="336"/>
        <end position="347"/>
    </location>
</feature>
<dbReference type="GO" id="GO:0005802">
    <property type="term" value="C:trans-Golgi network"/>
    <property type="evidence" value="ECO:0007669"/>
    <property type="project" value="TreeGrafter"/>
</dbReference>
<feature type="domain" description="SH3" evidence="5">
    <location>
        <begin position="2"/>
        <end position="65"/>
    </location>
</feature>
<dbReference type="GO" id="GO:0001881">
    <property type="term" value="P:receptor recycling"/>
    <property type="evidence" value="ECO:0007669"/>
    <property type="project" value="TreeGrafter"/>
</dbReference>
<dbReference type="InterPro" id="IPR045188">
    <property type="entry name" value="Boi1/Boi2-like"/>
</dbReference>
<feature type="region of interest" description="Disordered" evidence="4">
    <location>
        <begin position="572"/>
        <end position="804"/>
    </location>
</feature>
<feature type="compositionally biased region" description="Polar residues" evidence="4">
    <location>
        <begin position="767"/>
        <end position="780"/>
    </location>
</feature>
<feature type="compositionally biased region" description="Polar residues" evidence="4">
    <location>
        <begin position="683"/>
        <end position="693"/>
    </location>
</feature>
<dbReference type="Gene3D" id="2.30.29.30">
    <property type="entry name" value="Pleckstrin-homology domain (PH domain)/Phosphotyrosine-binding domain (PTB)"/>
    <property type="match status" value="1"/>
</dbReference>
<feature type="region of interest" description="Disordered" evidence="4">
    <location>
        <begin position="930"/>
        <end position="982"/>
    </location>
</feature>
<dbReference type="PROSITE" id="PS50003">
    <property type="entry name" value="PH_DOMAIN"/>
    <property type="match status" value="1"/>
</dbReference>
<dbReference type="CDD" id="cd13316">
    <property type="entry name" value="PH_Boi"/>
    <property type="match status" value="1"/>
</dbReference>
<reference evidence="8 9" key="1">
    <citation type="journal article" date="2018" name="Mol. Biol. Evol.">
        <title>Broad Genomic Sampling Reveals a Smut Pathogenic Ancestry of the Fungal Clade Ustilaginomycotina.</title>
        <authorList>
            <person name="Kijpornyongpan T."/>
            <person name="Mondo S.J."/>
            <person name="Barry K."/>
            <person name="Sandor L."/>
            <person name="Lee J."/>
            <person name="Lipzen A."/>
            <person name="Pangilinan J."/>
            <person name="LaButti K."/>
            <person name="Hainaut M."/>
            <person name="Henrissat B."/>
            <person name="Grigoriev I.V."/>
            <person name="Spatafora J.W."/>
            <person name="Aime M.C."/>
        </authorList>
    </citation>
    <scope>NUCLEOTIDE SEQUENCE [LARGE SCALE GENOMIC DNA]</scope>
    <source>
        <strain evidence="8 9">MCA 3882</strain>
    </source>
</reference>
<dbReference type="PANTHER" id="PTHR22902:SF27">
    <property type="entry name" value="PLECKSTRIN HOMOLOGY DOMAIN-CONTAINING FAMILY A MEMBER 3"/>
    <property type="match status" value="1"/>
</dbReference>
<feature type="compositionally biased region" description="Polar residues" evidence="4">
    <location>
        <begin position="716"/>
        <end position="741"/>
    </location>
</feature>
<dbReference type="SUPFAM" id="SSF50729">
    <property type="entry name" value="PH domain-like"/>
    <property type="match status" value="1"/>
</dbReference>
<dbReference type="Proteomes" id="UP000245771">
    <property type="component" value="Unassembled WGS sequence"/>
</dbReference>
<dbReference type="SMART" id="SM00454">
    <property type="entry name" value="SAM"/>
    <property type="match status" value="1"/>
</dbReference>
<feature type="compositionally biased region" description="Basic and acidic residues" evidence="4">
    <location>
        <begin position="114"/>
        <end position="124"/>
    </location>
</feature>
<feature type="compositionally biased region" description="Polar residues" evidence="4">
    <location>
        <begin position="572"/>
        <end position="589"/>
    </location>
</feature>
<evidence type="ECO:0000259" key="6">
    <source>
        <dbReference type="PROSITE" id="PS50003"/>
    </source>
</evidence>
<gene>
    <name evidence="8" type="ORF">FA14DRAFT_172263</name>
</gene>
<dbReference type="PRINTS" id="PR00452">
    <property type="entry name" value="SH3DOMAIN"/>
</dbReference>
<dbReference type="CDD" id="cd22249">
    <property type="entry name" value="UDM1_RNF168_RNF169-like"/>
    <property type="match status" value="1"/>
</dbReference>
<dbReference type="GO" id="GO:0042147">
    <property type="term" value="P:retrograde transport, endosome to Golgi"/>
    <property type="evidence" value="ECO:0007669"/>
    <property type="project" value="TreeGrafter"/>
</dbReference>
<evidence type="ECO:0000259" key="7">
    <source>
        <dbReference type="PROSITE" id="PS50105"/>
    </source>
</evidence>
<feature type="compositionally biased region" description="Polar residues" evidence="4">
    <location>
        <begin position="973"/>
        <end position="982"/>
    </location>
</feature>
<dbReference type="EMBL" id="KZ819603">
    <property type="protein sequence ID" value="PWN35653.1"/>
    <property type="molecule type" value="Genomic_DNA"/>
</dbReference>
<feature type="compositionally biased region" description="Polar residues" evidence="4">
    <location>
        <begin position="325"/>
        <end position="335"/>
    </location>
</feature>
<dbReference type="CDD" id="cd00174">
    <property type="entry name" value="SH3"/>
    <property type="match status" value="1"/>
</dbReference>
<keyword evidence="9" id="KW-1185">Reference proteome</keyword>
<dbReference type="Pfam" id="PF07647">
    <property type="entry name" value="SAM_2"/>
    <property type="match status" value="1"/>
</dbReference>
<dbReference type="GO" id="GO:0005829">
    <property type="term" value="C:cytosol"/>
    <property type="evidence" value="ECO:0007669"/>
    <property type="project" value="GOC"/>
</dbReference>
<keyword evidence="2" id="KW-0597">Phosphoprotein</keyword>
<feature type="domain" description="PH" evidence="6">
    <location>
        <begin position="813"/>
        <end position="909"/>
    </location>
</feature>
<dbReference type="RefSeq" id="XP_025355955.1">
    <property type="nucleotide sequence ID" value="XM_025500394.1"/>
</dbReference>
<feature type="compositionally biased region" description="Low complexity" evidence="4">
    <location>
        <begin position="246"/>
        <end position="279"/>
    </location>
</feature>
<evidence type="ECO:0000313" key="9">
    <source>
        <dbReference type="Proteomes" id="UP000245771"/>
    </source>
</evidence>
<dbReference type="InterPro" id="IPR011993">
    <property type="entry name" value="PH-like_dom_sf"/>
</dbReference>
<dbReference type="STRING" id="1280837.A0A316VH40"/>
<dbReference type="PROSITE" id="PS50105">
    <property type="entry name" value="SAM_DOMAIN"/>
    <property type="match status" value="1"/>
</dbReference>
<dbReference type="PANTHER" id="PTHR22902">
    <property type="entry name" value="SESQUIPEDALIAN"/>
    <property type="match status" value="1"/>
</dbReference>
<dbReference type="GO" id="GO:0005769">
    <property type="term" value="C:early endosome"/>
    <property type="evidence" value="ECO:0007669"/>
    <property type="project" value="TreeGrafter"/>
</dbReference>
<protein>
    <recommendedName>
        <fullName evidence="10">PH-domain-containing protein</fullName>
    </recommendedName>
</protein>
<dbReference type="PROSITE" id="PS50002">
    <property type="entry name" value="SH3"/>
    <property type="match status" value="1"/>
</dbReference>
<dbReference type="GO" id="GO:0007032">
    <property type="term" value="P:endosome organization"/>
    <property type="evidence" value="ECO:0007669"/>
    <property type="project" value="TreeGrafter"/>
</dbReference>
<feature type="compositionally biased region" description="Low complexity" evidence="4">
    <location>
        <begin position="944"/>
        <end position="955"/>
    </location>
</feature>
<dbReference type="Gene3D" id="2.30.30.40">
    <property type="entry name" value="SH3 Domains"/>
    <property type="match status" value="1"/>
</dbReference>
<feature type="compositionally biased region" description="Polar residues" evidence="4">
    <location>
        <begin position="374"/>
        <end position="414"/>
    </location>
</feature>
<sequence length="982" mass="103773">MATKEKVYALHDFDAENPDEVSFKAGETIIVVEKDDAYGDGWWQGTNSRGETGLFPFSYTTFDREQAMNMETSISASDPAILAGGTADASREANGKGVKATMDDIDNALARMQAGRDDASERTGDLSVGETDDGDDAEDDYEKRAKARAALAVNAAKNQDEAEQAERAEQARLKAQAMRIFEEEEERHRQLLLQKEEERKQAAAKGVLPNEEKAKEAPIPGVDMSDESDSEGSQGPDYDELAPTHAPLFGASAAPAAAGAGALAAGATAAGVVAAKSGASSNDSTLAPNDLSKGQARPLSPIESEDAHAKRAAAGISPSAVPLPLSSTTVGNTPTQNGIFQQQQQQPHQDRQTSDDRSLDSARVPDSPAPGGRSNFTAPSVGTAPTSFAGTETPKSSNQIAATAQQSPAPSTAGSRLATGPGGDPHEWTVDQVVEWGRSKGWDEASVVSKFAEHEISGDVLMEMDVNILKEIEISAFGKRFQVASAIKDLKKSLATGGAEQSPMQWSAPVDSTSGLLQQQQNRSVSQPIDRPDSRTDFSGTNDSGLGAAITGLGVAGGAAAVAGASSQRNVSQSTAPGIMNSNSFNQGGVQADRSDVPRPNSGAIEPGSASHDSLGNSANSQLNKSSFSPDNSINYSNFNQQHASSPRKRESGGSSTKSPADRTSFFAGLGGQKNRKPAPRVQSGNSTGSVPNSADPESAGKGTLSRFGLNRLKGGQQQHSNEPSPNQDLRNKISLPTGSPTYDAMGDTARRHRLSQFGPATGNIPGFSSNHQKQASVGSSGPAAGDAYPSGGEPRSPMGDAPEGAVMVRIRPVEFEGWMRKKGERYNSWKPRYMALKGSDLVLLRDPTAPKIKGYVNMKGYKVIADENTNPGKYGFKILHESEKPHYFSSDDPIVVREWMKALMKATIGRDTSLPVISSYNNATISLKEAQRMNPPPRPPSPTSRARAQRAAARANKDQLTAKDASVLMGLQSPQERQFGL</sequence>
<dbReference type="Gene3D" id="1.10.150.50">
    <property type="entry name" value="Transcription Factor, Ets-1"/>
    <property type="match status" value="1"/>
</dbReference>
<evidence type="ECO:0000256" key="4">
    <source>
        <dbReference type="SAM" id="MobiDB-lite"/>
    </source>
</evidence>
<name>A0A316VH40_9BASI</name>
<evidence type="ECO:0000256" key="1">
    <source>
        <dbReference type="ARBA" id="ARBA00022443"/>
    </source>
</evidence>
<evidence type="ECO:0000259" key="5">
    <source>
        <dbReference type="PROSITE" id="PS50002"/>
    </source>
</evidence>
<dbReference type="Pfam" id="PF00169">
    <property type="entry name" value="PH"/>
    <property type="match status" value="1"/>
</dbReference>
<feature type="compositionally biased region" description="Polar residues" evidence="4">
    <location>
        <begin position="611"/>
        <end position="645"/>
    </location>
</feature>
<feature type="compositionally biased region" description="Basic and acidic residues" evidence="4">
    <location>
        <begin position="348"/>
        <end position="360"/>
    </location>
</feature>
<feature type="region of interest" description="Disordered" evidence="4">
    <location>
        <begin position="497"/>
        <end position="543"/>
    </location>
</feature>
<dbReference type="Pfam" id="PF00018">
    <property type="entry name" value="SH3_1"/>
    <property type="match status" value="1"/>
</dbReference>
<dbReference type="CDD" id="cd09535">
    <property type="entry name" value="SAM_BOI-like_fungal"/>
    <property type="match status" value="1"/>
</dbReference>
<dbReference type="FunCoup" id="A0A316VH40">
    <property type="interactions" value="46"/>
</dbReference>
<dbReference type="InterPro" id="IPR001452">
    <property type="entry name" value="SH3_domain"/>
</dbReference>